<dbReference type="EMBL" id="CP032412">
    <property type="protein sequence ID" value="AYB46657.1"/>
    <property type="molecule type" value="Genomic_DNA"/>
</dbReference>
<keyword evidence="1" id="KW-0812">Transmembrane</keyword>
<protein>
    <recommendedName>
        <fullName evidence="4">Peptidylprolyl isomerase</fullName>
    </recommendedName>
</protein>
<dbReference type="AlphaFoldDB" id="A0A385TW60"/>
<evidence type="ECO:0000313" key="2">
    <source>
        <dbReference type="EMBL" id="AYB46657.1"/>
    </source>
</evidence>
<dbReference type="RefSeq" id="WP_119850213.1">
    <property type="nucleotide sequence ID" value="NZ_CP032412.1"/>
</dbReference>
<name>A0A385TW60_PAELA</name>
<dbReference type="KEGG" id="plw:D5F53_26590"/>
<keyword evidence="1" id="KW-0472">Membrane</keyword>
<feature type="transmembrane region" description="Helical" evidence="1">
    <location>
        <begin position="7"/>
        <end position="27"/>
    </location>
</feature>
<accession>A0A385TW60</accession>
<evidence type="ECO:0000313" key="3">
    <source>
        <dbReference type="Proteomes" id="UP000266552"/>
    </source>
</evidence>
<gene>
    <name evidence="2" type="ORF">D5F53_26590</name>
</gene>
<sequence length="208" mass="23843">MKLNRKFIAILSIAVASVLTISTILYFTDASHRPGGKHRMNDSLNDQALIQVGATYITRTHLTAYKDNLAKSDAPLPDDSTLLKEMAAKELMLQLADEEGVAASLEDGVQRARQLRETLESQPRQVQEQHLRMLDAMGISEDQYWEDYSPPEYRDMLSIERFMNKRTTEMKTNQPDLITSTKQLKEDLLKKAVDEQRIVVLDPDIHWR</sequence>
<keyword evidence="1" id="KW-1133">Transmembrane helix</keyword>
<evidence type="ECO:0000256" key="1">
    <source>
        <dbReference type="SAM" id="Phobius"/>
    </source>
</evidence>
<evidence type="ECO:0008006" key="4">
    <source>
        <dbReference type="Google" id="ProtNLM"/>
    </source>
</evidence>
<proteinExistence type="predicted"/>
<reference evidence="2 3" key="1">
    <citation type="submission" date="2018-09" db="EMBL/GenBank/DDBJ databases">
        <title>Genome Sequence of Paenibacillus lautus Strain E7593-69, Azo Dye-Degrading Bacteria, Isolated from Commercial Tattoo Inks.</title>
        <authorList>
            <person name="Nho S.W."/>
            <person name="Kim S.-J."/>
            <person name="Kweon O."/>
            <person name="Cerniglia C.E."/>
        </authorList>
    </citation>
    <scope>NUCLEOTIDE SEQUENCE [LARGE SCALE GENOMIC DNA]</scope>
    <source>
        <strain evidence="2 3">E7593-69</strain>
    </source>
</reference>
<keyword evidence="3" id="KW-1185">Reference proteome</keyword>
<dbReference type="Proteomes" id="UP000266552">
    <property type="component" value="Chromosome"/>
</dbReference>
<organism evidence="2 3">
    <name type="scientific">Paenibacillus lautus</name>
    <name type="common">Bacillus lautus</name>
    <dbReference type="NCBI Taxonomy" id="1401"/>
    <lineage>
        <taxon>Bacteria</taxon>
        <taxon>Bacillati</taxon>
        <taxon>Bacillota</taxon>
        <taxon>Bacilli</taxon>
        <taxon>Bacillales</taxon>
        <taxon>Paenibacillaceae</taxon>
        <taxon>Paenibacillus</taxon>
    </lineage>
</organism>